<reference evidence="14" key="1">
    <citation type="submission" date="2009-01" db="EMBL/GenBank/DDBJ databases">
        <title>Complete sequence of Anaeromyxobacter dehalogenans 2CP-1.</title>
        <authorList>
            <consortium name="US DOE Joint Genome Institute"/>
            <person name="Lucas S."/>
            <person name="Copeland A."/>
            <person name="Lapidus A."/>
            <person name="Glavina del Rio T."/>
            <person name="Dalin E."/>
            <person name="Tice H."/>
            <person name="Bruce D."/>
            <person name="Goodwin L."/>
            <person name="Pitluck S."/>
            <person name="Saunders E."/>
            <person name="Brettin T."/>
            <person name="Detter J.C."/>
            <person name="Han C."/>
            <person name="Larimer F."/>
            <person name="Land M."/>
            <person name="Hauser L."/>
            <person name="Kyrpides N."/>
            <person name="Ovchinnikova G."/>
            <person name="Beliaev A.S."/>
            <person name="Richardson P."/>
        </authorList>
    </citation>
    <scope>NUCLEOTIDE SEQUENCE</scope>
    <source>
        <strain evidence="14">2CP-1</strain>
    </source>
</reference>
<comment type="similarity">
    <text evidence="3">In the N-terminal section; belongs to the malic enzymes family.</text>
</comment>
<feature type="domain" description="Malic enzyme N-terminal" evidence="13">
    <location>
        <begin position="35"/>
        <end position="168"/>
    </location>
</feature>
<evidence type="ECO:0000256" key="3">
    <source>
        <dbReference type="ARBA" id="ARBA00007686"/>
    </source>
</evidence>
<dbReference type="SUPFAM" id="SSF53223">
    <property type="entry name" value="Aminoacid dehydrogenase-like, N-terminal domain"/>
    <property type="match status" value="1"/>
</dbReference>
<keyword evidence="14" id="KW-0012">Acyltransferase</keyword>
<dbReference type="EC" id="1.1.1.40" evidence="14"/>
<dbReference type="Pfam" id="PF03949">
    <property type="entry name" value="Malic_M"/>
    <property type="match status" value="1"/>
</dbReference>
<sequence>MASDFTPPQNPPSSPVPKKKIRREDALAYHSSGRRGKIEVVPTKPCATARDLALAYSPGVAEPCLEIEKDPDASYLYTARGNLVAVVSNGTAVLGLGNIGPAAGKPVMEGKGVLFKKFADVDVFDINVDALEIDKFCTVVKALEPTFGGINLEDIKAPECFVIEARLKKEMQIPVFHDDQHGTAIISGAALLNALELAGKKIGDVRVVVSGAGASAIACTKFYLTLGVRRENVVMVDTKGVIYRGRTEGMNEWKAEFAADTKARTLADALKGADVLLGCSTKGMVAQEMVRSMAKDPIVFALANPDPEIDYPEAKAAREDVIMATGRSDFPNQVNNVLGFPYIFRGALDVRAKAITEDMKMAAAKALAELAKQDVPDSVSRAYAGEKFRFGRDYIIPKPLDPRVLLWVAPAVAQAAIDGGVARVKLDMDEYRDRLRKMQSRSHQVMGSIFTKAKKKLARIVFPEGHHPKIQQAAEILREEAICEPVLLGPVEAIRRSIADQRLDDLDGVTIIDPMDSPEFARYVARYWELRQRRGITVEEARRRIRTRNYFGAVMLELGEVDGLVTGLTSGYADAVRPSLEVVRTRAGKRAAGVYIVVTKHDFKFFADCTVNIDPDADELAEIAITTSDLARYFEVTPRVAMLSYSTFGSAGGGSPQKMRDAAALVRQRRPDLEVEGEIQVAIATNGDVRVPEFPFSTLKEDANVFVFPNLDSANIAYQLLENVGGAEVIGPVLLGMHKPVNCLQMGCSVQSIVNLAAITALRAQGDQFLF</sequence>
<dbReference type="Proteomes" id="UP000007089">
    <property type="component" value="Chromosome"/>
</dbReference>
<organism evidence="14 15">
    <name type="scientific">Anaeromyxobacter dehalogenans (strain ATCC BAA-258 / DSM 21875 / 2CP-1)</name>
    <dbReference type="NCBI Taxonomy" id="455488"/>
    <lineage>
        <taxon>Bacteria</taxon>
        <taxon>Pseudomonadati</taxon>
        <taxon>Myxococcota</taxon>
        <taxon>Myxococcia</taxon>
        <taxon>Myxococcales</taxon>
        <taxon>Cystobacterineae</taxon>
        <taxon>Anaeromyxobacteraceae</taxon>
        <taxon>Anaeromyxobacter</taxon>
    </lineage>
</organism>
<dbReference type="GO" id="GO:0046872">
    <property type="term" value="F:metal ion binding"/>
    <property type="evidence" value="ECO:0007669"/>
    <property type="project" value="UniProtKB-KW"/>
</dbReference>
<dbReference type="GO" id="GO:0008959">
    <property type="term" value="F:phosphate acetyltransferase activity"/>
    <property type="evidence" value="ECO:0007669"/>
    <property type="project" value="UniProtKB-EC"/>
</dbReference>
<evidence type="ECO:0000259" key="12">
    <source>
        <dbReference type="SMART" id="SM00919"/>
    </source>
</evidence>
<protein>
    <submittedName>
        <fullName evidence="14">Malate dehydrogenase (Oxaloacetate-decarboxylating) (NADP(+))., Phosphate acetyltransferase</fullName>
        <ecNumber evidence="14">1.1.1.40</ecNumber>
        <ecNumber evidence="14">2.3.1.8</ecNumber>
    </submittedName>
</protein>
<keyword evidence="6 14" id="KW-0560">Oxidoreductase</keyword>
<feature type="region of interest" description="Disordered" evidence="11">
    <location>
        <begin position="1"/>
        <end position="24"/>
    </location>
</feature>
<evidence type="ECO:0000256" key="10">
    <source>
        <dbReference type="PIRSR" id="PIRSR036684-3"/>
    </source>
</evidence>
<dbReference type="Gene3D" id="3.40.50.10380">
    <property type="entry name" value="Malic enzyme, N-terminal domain"/>
    <property type="match status" value="1"/>
</dbReference>
<dbReference type="InterPro" id="IPR046346">
    <property type="entry name" value="Aminoacid_DH-like_N_sf"/>
</dbReference>
<proteinExistence type="inferred from homology"/>
<dbReference type="HOGENOM" id="CLU_012366_1_0_7"/>
<feature type="domain" description="Malic enzyme NAD-binding" evidence="12">
    <location>
        <begin position="180"/>
        <end position="417"/>
    </location>
</feature>
<evidence type="ECO:0000256" key="8">
    <source>
        <dbReference type="PIRSR" id="PIRSR036684-1"/>
    </source>
</evidence>
<keyword evidence="14" id="KW-0808">Transferase</keyword>
<evidence type="ECO:0000256" key="2">
    <source>
        <dbReference type="ARBA" id="ARBA00001946"/>
    </source>
</evidence>
<evidence type="ECO:0000256" key="7">
    <source>
        <dbReference type="ARBA" id="ARBA00023268"/>
    </source>
</evidence>
<dbReference type="InterPro" id="IPR045213">
    <property type="entry name" value="Malic_NAD-bd_bact_type"/>
</dbReference>
<dbReference type="SUPFAM" id="SSF53659">
    <property type="entry name" value="Isocitrate/Isopropylmalate dehydrogenase-like"/>
    <property type="match status" value="1"/>
</dbReference>
<dbReference type="RefSeq" id="WP_015935115.1">
    <property type="nucleotide sequence ID" value="NC_011891.1"/>
</dbReference>
<dbReference type="InterPro" id="IPR002505">
    <property type="entry name" value="PTA_PTB"/>
</dbReference>
<dbReference type="SMART" id="SM00919">
    <property type="entry name" value="Malic_M"/>
    <property type="match status" value="1"/>
</dbReference>
<comment type="similarity">
    <text evidence="4">In the C-terminal section; belongs to the phosphate acetyltransferase and butyryltransferase family.</text>
</comment>
<feature type="binding site" evidence="9">
    <location>
        <position position="154"/>
    </location>
    <ligand>
        <name>a divalent metal cation</name>
        <dbReference type="ChEBI" id="CHEBI:60240"/>
    </ligand>
</feature>
<dbReference type="CDD" id="cd05311">
    <property type="entry name" value="NAD_bind_2_malic_enz"/>
    <property type="match status" value="1"/>
</dbReference>
<dbReference type="PANTHER" id="PTHR43237:SF4">
    <property type="entry name" value="NADP-DEPENDENT MALIC ENZYME"/>
    <property type="match status" value="1"/>
</dbReference>
<name>B8J9K1_ANAD2</name>
<dbReference type="Gene3D" id="3.40.50.10750">
    <property type="entry name" value="Isocitrate/Isopropylmalate dehydrogenase-like"/>
    <property type="match status" value="1"/>
</dbReference>
<evidence type="ECO:0000256" key="6">
    <source>
        <dbReference type="ARBA" id="ARBA00023002"/>
    </source>
</evidence>
<dbReference type="PANTHER" id="PTHR43237">
    <property type="entry name" value="NADP-DEPENDENT MALIC ENZYME"/>
    <property type="match status" value="1"/>
</dbReference>
<feature type="binding site" evidence="10">
    <location>
        <begin position="93"/>
        <end position="100"/>
    </location>
    <ligand>
        <name>NADP(+)</name>
        <dbReference type="ChEBI" id="CHEBI:58349"/>
    </ligand>
</feature>
<evidence type="ECO:0000256" key="4">
    <source>
        <dbReference type="ARBA" id="ARBA00008756"/>
    </source>
</evidence>
<dbReference type="InterPro" id="IPR051674">
    <property type="entry name" value="Malate_Decarboxylase"/>
</dbReference>
<dbReference type="AlphaFoldDB" id="B8J9K1"/>
<dbReference type="SMART" id="SM01274">
    <property type="entry name" value="malic"/>
    <property type="match status" value="1"/>
</dbReference>
<evidence type="ECO:0000259" key="13">
    <source>
        <dbReference type="SMART" id="SM01274"/>
    </source>
</evidence>
<keyword evidence="7" id="KW-0511">Multifunctional enzyme</keyword>
<evidence type="ECO:0000313" key="14">
    <source>
        <dbReference type="EMBL" id="ACL67389.1"/>
    </source>
</evidence>
<accession>B8J9K1</accession>
<dbReference type="InterPro" id="IPR042113">
    <property type="entry name" value="P_AcTrfase_dom1"/>
</dbReference>
<dbReference type="Pfam" id="PF01515">
    <property type="entry name" value="PTA_PTB"/>
    <property type="match status" value="1"/>
</dbReference>
<dbReference type="EMBL" id="CP001359">
    <property type="protein sequence ID" value="ACL67389.1"/>
    <property type="molecule type" value="Genomic_DNA"/>
</dbReference>
<feature type="active site" description="Proton acceptor" evidence="8">
    <location>
        <position position="111"/>
    </location>
</feature>
<comment type="cofactor">
    <cofactor evidence="1">
        <name>Mn(2+)</name>
        <dbReference type="ChEBI" id="CHEBI:29035"/>
    </cofactor>
</comment>
<dbReference type="PIRSF" id="PIRSF036684">
    <property type="entry name" value="ME_PTA"/>
    <property type="match status" value="1"/>
</dbReference>
<dbReference type="Gene3D" id="3.40.50.10950">
    <property type="match status" value="1"/>
</dbReference>
<evidence type="ECO:0000256" key="5">
    <source>
        <dbReference type="ARBA" id="ARBA00022723"/>
    </source>
</evidence>
<evidence type="ECO:0000256" key="9">
    <source>
        <dbReference type="PIRSR" id="PIRSR036684-2"/>
    </source>
</evidence>
<dbReference type="InterPro" id="IPR012302">
    <property type="entry name" value="Malic_NAD-bd"/>
</dbReference>
<dbReference type="GO" id="GO:0051287">
    <property type="term" value="F:NAD binding"/>
    <property type="evidence" value="ECO:0007669"/>
    <property type="project" value="InterPro"/>
</dbReference>
<keyword evidence="15" id="KW-1185">Reference proteome</keyword>
<comment type="cofactor">
    <cofactor evidence="2">
        <name>Mg(2+)</name>
        <dbReference type="ChEBI" id="CHEBI:18420"/>
    </cofactor>
</comment>
<feature type="binding site" evidence="10">
    <location>
        <position position="179"/>
    </location>
    <ligand>
        <name>a divalent metal cation</name>
        <dbReference type="ChEBI" id="CHEBI:60240"/>
    </ligand>
</feature>
<dbReference type="GO" id="GO:0004473">
    <property type="term" value="F:malate dehydrogenase (decarboxylating) (NADP+) activity"/>
    <property type="evidence" value="ECO:0007669"/>
    <property type="project" value="UniProtKB-EC"/>
</dbReference>
<dbReference type="FunFam" id="3.40.50.720:FF:000095">
    <property type="entry name" value="NADP-dependent malic enzyme"/>
    <property type="match status" value="1"/>
</dbReference>
<evidence type="ECO:0000256" key="11">
    <source>
        <dbReference type="SAM" id="MobiDB-lite"/>
    </source>
</evidence>
<dbReference type="InterPro" id="IPR036291">
    <property type="entry name" value="NAD(P)-bd_dom_sf"/>
</dbReference>
<dbReference type="KEGG" id="acp:A2cp1_4071"/>
<feature type="binding site" evidence="10">
    <location>
        <position position="304"/>
    </location>
    <ligand>
        <name>a divalent metal cation</name>
        <dbReference type="ChEBI" id="CHEBI:60240"/>
    </ligand>
</feature>
<dbReference type="InterPro" id="IPR012188">
    <property type="entry name" value="ME_PTA"/>
</dbReference>
<keyword evidence="10" id="KW-0521">NADP</keyword>
<dbReference type="InterPro" id="IPR037062">
    <property type="entry name" value="Malic_N_dom_sf"/>
</dbReference>
<feature type="binding site" evidence="9">
    <location>
        <position position="153"/>
    </location>
    <ligand>
        <name>a divalent metal cation</name>
        <dbReference type="ChEBI" id="CHEBI:60240"/>
    </ligand>
</feature>
<evidence type="ECO:0000313" key="15">
    <source>
        <dbReference type="Proteomes" id="UP000007089"/>
    </source>
</evidence>
<dbReference type="InterPro" id="IPR012301">
    <property type="entry name" value="Malic_N_dom"/>
</dbReference>
<dbReference type="FunFam" id="3.40.50.10380:FF:000003">
    <property type="entry name" value="NADP-dependent malic enzyme"/>
    <property type="match status" value="1"/>
</dbReference>
<gene>
    <name evidence="14" type="ordered locus">A2cp1_4071</name>
</gene>
<dbReference type="SUPFAM" id="SSF51735">
    <property type="entry name" value="NAD(P)-binding Rossmann-fold domains"/>
    <property type="match status" value="1"/>
</dbReference>
<dbReference type="EC" id="2.3.1.8" evidence="14"/>
<dbReference type="Pfam" id="PF00390">
    <property type="entry name" value="malic"/>
    <property type="match status" value="1"/>
</dbReference>
<evidence type="ECO:0000256" key="1">
    <source>
        <dbReference type="ARBA" id="ARBA00001936"/>
    </source>
</evidence>
<keyword evidence="5 9" id="KW-0479">Metal-binding</keyword>
<dbReference type="InterPro" id="IPR042112">
    <property type="entry name" value="P_AcTrfase_dom2"/>
</dbReference>
<dbReference type="Gene3D" id="3.40.50.720">
    <property type="entry name" value="NAD(P)-binding Rossmann-like Domain"/>
    <property type="match status" value="1"/>
</dbReference>
<dbReference type="GO" id="GO:0006108">
    <property type="term" value="P:malate metabolic process"/>
    <property type="evidence" value="ECO:0007669"/>
    <property type="project" value="InterPro"/>
</dbReference>